<dbReference type="PANTHER" id="PTHR36302:SF1">
    <property type="entry name" value="COPPER CHAPERONE PCU(A)C"/>
    <property type="match status" value="1"/>
</dbReference>
<evidence type="ECO:0000313" key="1">
    <source>
        <dbReference type="EMBL" id="CRH04869.1"/>
    </source>
</evidence>
<proteinExistence type="predicted"/>
<evidence type="ECO:0008006" key="2">
    <source>
        <dbReference type="Google" id="ProtNLM"/>
    </source>
</evidence>
<dbReference type="InterPro" id="IPR036182">
    <property type="entry name" value="PCuAC_sf"/>
</dbReference>
<reference evidence="1" key="1">
    <citation type="submission" date="2015-04" db="EMBL/GenBank/DDBJ databases">
        <authorList>
            <person name="Syromyatnikov M.Y."/>
            <person name="Popov V.N."/>
        </authorList>
    </citation>
    <scope>NUCLEOTIDE SEQUENCE</scope>
    <source>
        <strain evidence="1">MO-1</strain>
    </source>
</reference>
<dbReference type="EMBL" id="LO017727">
    <property type="protein sequence ID" value="CRH04869.1"/>
    <property type="molecule type" value="Genomic_DNA"/>
</dbReference>
<dbReference type="AlphaFoldDB" id="A0A1S7LFP1"/>
<dbReference type="Gene3D" id="2.60.40.1890">
    <property type="entry name" value="PCu(A)C copper chaperone"/>
    <property type="match status" value="1"/>
</dbReference>
<protein>
    <recommendedName>
        <fullName evidence="2">Copper chaperone PCu(A)C</fullName>
    </recommendedName>
</protein>
<dbReference type="InterPro" id="IPR007410">
    <property type="entry name" value="LpqE-like"/>
</dbReference>
<organism evidence="1">
    <name type="scientific">Magnetococcus massalia (strain MO-1)</name>
    <dbReference type="NCBI Taxonomy" id="451514"/>
    <lineage>
        <taxon>Bacteria</taxon>
        <taxon>Pseudomonadati</taxon>
        <taxon>Pseudomonadota</taxon>
        <taxon>Magnetococcia</taxon>
        <taxon>Magnetococcales</taxon>
        <taxon>Magnetococcaceae</taxon>
        <taxon>Magnetococcus</taxon>
    </lineage>
</organism>
<dbReference type="Pfam" id="PF04314">
    <property type="entry name" value="PCuAC"/>
    <property type="match status" value="1"/>
</dbReference>
<dbReference type="InterPro" id="IPR058248">
    <property type="entry name" value="Lxx211020-like"/>
</dbReference>
<dbReference type="SUPFAM" id="SSF110087">
    <property type="entry name" value="DR1885-like metal-binding protein"/>
    <property type="match status" value="1"/>
</dbReference>
<gene>
    <name evidence="1" type="ORF">MAGMO_0665</name>
</gene>
<dbReference type="PANTHER" id="PTHR36302">
    <property type="entry name" value="BLR7088 PROTEIN"/>
    <property type="match status" value="1"/>
</dbReference>
<sequence>MTAPSAMASELMAHNAWVRETPPMMKISAAFMMLHNRGPEHRYLTGGSSPQFEKVELHRTMPTGNGVMRMVPQQAITVPAMGMAILKPGDYHIMLLGRKTDLRAGDHVDITLSFKSGETMELKLPVKKMVGMGRMRHHKMNHSMMNH</sequence>
<accession>A0A1S7LFP1</accession>
<name>A0A1S7LFP1_MAGMO</name>